<keyword evidence="3" id="KW-0812">Transmembrane</keyword>
<dbReference type="GO" id="GO:0000329">
    <property type="term" value="C:fungal-type vacuole membrane"/>
    <property type="evidence" value="ECO:0007669"/>
    <property type="project" value="TreeGrafter"/>
</dbReference>
<feature type="transmembrane region" description="Helical" evidence="3">
    <location>
        <begin position="243"/>
        <end position="262"/>
    </location>
</feature>
<evidence type="ECO:0000313" key="5">
    <source>
        <dbReference type="Proteomes" id="UP001215712"/>
    </source>
</evidence>
<dbReference type="PANTHER" id="PTHR20772:SF4">
    <property type="entry name" value="HYPOTHETICAL AMINO ACID TRANSPORTER (EUROFUNG)"/>
    <property type="match status" value="1"/>
</dbReference>
<gene>
    <name evidence="4" type="ORF">N7493_005858</name>
</gene>
<dbReference type="PANTHER" id="PTHR20772">
    <property type="entry name" value="PROTEIN FMP42"/>
    <property type="match status" value="1"/>
</dbReference>
<feature type="transmembrane region" description="Helical" evidence="3">
    <location>
        <begin position="67"/>
        <end position="87"/>
    </location>
</feature>
<name>A0AAD6HL82_9EURO</name>
<feature type="transmembrane region" description="Helical" evidence="3">
    <location>
        <begin position="176"/>
        <end position="193"/>
    </location>
</feature>
<feature type="region of interest" description="Disordered" evidence="2">
    <location>
        <begin position="557"/>
        <end position="581"/>
    </location>
</feature>
<dbReference type="SUPFAM" id="SSF103473">
    <property type="entry name" value="MFS general substrate transporter"/>
    <property type="match status" value="1"/>
</dbReference>
<feature type="transmembrane region" description="Helical" evidence="3">
    <location>
        <begin position="122"/>
        <end position="142"/>
    </location>
</feature>
<dbReference type="Gene3D" id="1.20.1250.20">
    <property type="entry name" value="MFS general substrate transporter like domains"/>
    <property type="match status" value="1"/>
</dbReference>
<feature type="transmembrane region" description="Helical" evidence="3">
    <location>
        <begin position="361"/>
        <end position="380"/>
    </location>
</feature>
<dbReference type="Pfam" id="PF07690">
    <property type="entry name" value="MFS_1"/>
    <property type="match status" value="1"/>
</dbReference>
<evidence type="ECO:0000256" key="1">
    <source>
        <dbReference type="ARBA" id="ARBA00004141"/>
    </source>
</evidence>
<dbReference type="InterPro" id="IPR052599">
    <property type="entry name" value="SLC43A_AATransporter"/>
</dbReference>
<dbReference type="InterPro" id="IPR036259">
    <property type="entry name" value="MFS_trans_sf"/>
</dbReference>
<keyword evidence="3" id="KW-1133">Transmembrane helix</keyword>
<feature type="transmembrane region" description="Helical" evidence="3">
    <location>
        <begin position="400"/>
        <end position="419"/>
    </location>
</feature>
<dbReference type="Proteomes" id="UP001215712">
    <property type="component" value="Unassembled WGS sequence"/>
</dbReference>
<dbReference type="InterPro" id="IPR011701">
    <property type="entry name" value="MFS"/>
</dbReference>
<comment type="subcellular location">
    <subcellularLocation>
        <location evidence="1">Membrane</location>
        <topology evidence="1">Multi-pass membrane protein</topology>
    </subcellularLocation>
</comment>
<sequence>MSLVQHVSAIEGIDKDPELDSRDEVLSIRRKISYDVLQTPGTTLAVAEQAPGIPAYKHSPAKRIAQVIFTVLACWVASGIVFGFAALKPVLIEEGVYHDKCTEEEFRDEVNLCKQQDLRLNLFFTIASITANVSALPVGTILDRYGSRICGVIGCALLAVGSVLMAFSFLRPGFEGLVAGNFFLALSGTFIFVPSFQIANAFPRYAGTIVALVTGAFDASAGVFLFYRSVYEASDRTFTPDQFFLMYLIVPLLILLALLTFMPSRDYVPTSRLETKMERAEDATRDVHESDDEIESDGELLQVRRKRAERRKKKMRQIHEVLGTKDEIQSRAEREEDRQIVSQVWGVLHGLPAQKQMATPWFILITIMTVLQMVRMNYFIATIRTQYEYMLGSMKEAEKINSFFDVALPVGGVLFTPVIGFLLDRLSVPAMLTVIVIFTTIIGILNSIPTLWAGYMTVLLFVLLRPLYYSAMSDYATKVFGFATFGRVYGAIICLSGLVNFSQYGLDALTHHTFHENPIPINAFLTVSGFVVGVALVTFVTIAGQRLKTQADRIDEEREPLLLEEDEDESDDYESQDYPGH</sequence>
<feature type="transmembrane region" description="Helical" evidence="3">
    <location>
        <begin position="205"/>
        <end position="227"/>
    </location>
</feature>
<reference evidence="4" key="2">
    <citation type="submission" date="2023-01" db="EMBL/GenBank/DDBJ databases">
        <authorList>
            <person name="Petersen C."/>
        </authorList>
    </citation>
    <scope>NUCLEOTIDE SEQUENCE</scope>
    <source>
        <strain evidence="4">IBT 17514</strain>
    </source>
</reference>
<protein>
    <submittedName>
        <fullName evidence="4">Major facilitator superfamily domain general substrate transporter</fullName>
    </submittedName>
</protein>
<dbReference type="AlphaFoldDB" id="A0AAD6HL82"/>
<feature type="transmembrane region" description="Helical" evidence="3">
    <location>
        <begin position="426"/>
        <end position="445"/>
    </location>
</feature>
<feature type="transmembrane region" description="Helical" evidence="3">
    <location>
        <begin position="521"/>
        <end position="543"/>
    </location>
</feature>
<keyword evidence="5" id="KW-1185">Reference proteome</keyword>
<feature type="transmembrane region" description="Helical" evidence="3">
    <location>
        <begin position="480"/>
        <end position="501"/>
    </location>
</feature>
<keyword evidence="3" id="KW-0472">Membrane</keyword>
<evidence type="ECO:0000256" key="3">
    <source>
        <dbReference type="SAM" id="Phobius"/>
    </source>
</evidence>
<dbReference type="GO" id="GO:0022857">
    <property type="term" value="F:transmembrane transporter activity"/>
    <property type="evidence" value="ECO:0007669"/>
    <property type="project" value="InterPro"/>
</dbReference>
<feature type="transmembrane region" description="Helical" evidence="3">
    <location>
        <begin position="149"/>
        <end position="170"/>
    </location>
</feature>
<dbReference type="EMBL" id="JAQJAN010000007">
    <property type="protein sequence ID" value="KAJ5726831.1"/>
    <property type="molecule type" value="Genomic_DNA"/>
</dbReference>
<evidence type="ECO:0000256" key="2">
    <source>
        <dbReference type="SAM" id="MobiDB-lite"/>
    </source>
</evidence>
<organism evidence="4 5">
    <name type="scientific">Penicillium malachiteum</name>
    <dbReference type="NCBI Taxonomy" id="1324776"/>
    <lineage>
        <taxon>Eukaryota</taxon>
        <taxon>Fungi</taxon>
        <taxon>Dikarya</taxon>
        <taxon>Ascomycota</taxon>
        <taxon>Pezizomycotina</taxon>
        <taxon>Eurotiomycetes</taxon>
        <taxon>Eurotiomycetidae</taxon>
        <taxon>Eurotiales</taxon>
        <taxon>Aspergillaceae</taxon>
        <taxon>Penicillium</taxon>
    </lineage>
</organism>
<feature type="compositionally biased region" description="Acidic residues" evidence="2">
    <location>
        <begin position="562"/>
        <end position="575"/>
    </location>
</feature>
<proteinExistence type="predicted"/>
<evidence type="ECO:0000313" key="4">
    <source>
        <dbReference type="EMBL" id="KAJ5726831.1"/>
    </source>
</evidence>
<accession>A0AAD6HL82</accession>
<comment type="caution">
    <text evidence="4">The sequence shown here is derived from an EMBL/GenBank/DDBJ whole genome shotgun (WGS) entry which is preliminary data.</text>
</comment>
<reference evidence="4" key="1">
    <citation type="journal article" date="2023" name="IMA Fungus">
        <title>Comparative genomic study of the Penicillium genus elucidates a diverse pangenome and 15 lateral gene transfer events.</title>
        <authorList>
            <person name="Petersen C."/>
            <person name="Sorensen T."/>
            <person name="Nielsen M.R."/>
            <person name="Sondergaard T.E."/>
            <person name="Sorensen J.L."/>
            <person name="Fitzpatrick D.A."/>
            <person name="Frisvad J.C."/>
            <person name="Nielsen K.L."/>
        </authorList>
    </citation>
    <scope>NUCLEOTIDE SEQUENCE</scope>
    <source>
        <strain evidence="4">IBT 17514</strain>
    </source>
</reference>